<feature type="compositionally biased region" description="Polar residues" evidence="1">
    <location>
        <begin position="93"/>
        <end position="103"/>
    </location>
</feature>
<feature type="region of interest" description="Disordered" evidence="1">
    <location>
        <begin position="1"/>
        <end position="69"/>
    </location>
</feature>
<evidence type="ECO:0000313" key="3">
    <source>
        <dbReference type="Proteomes" id="UP000324222"/>
    </source>
</evidence>
<dbReference type="Proteomes" id="UP000324222">
    <property type="component" value="Unassembled WGS sequence"/>
</dbReference>
<keyword evidence="3" id="KW-1185">Reference proteome</keyword>
<feature type="region of interest" description="Disordered" evidence="1">
    <location>
        <begin position="84"/>
        <end position="103"/>
    </location>
</feature>
<feature type="compositionally biased region" description="Gly residues" evidence="1">
    <location>
        <begin position="18"/>
        <end position="27"/>
    </location>
</feature>
<dbReference type="AlphaFoldDB" id="A0A5B7E8S4"/>
<dbReference type="EMBL" id="VSRR010002262">
    <property type="protein sequence ID" value="MPC30471.1"/>
    <property type="molecule type" value="Genomic_DNA"/>
</dbReference>
<name>A0A5B7E8S4_PORTR</name>
<protein>
    <submittedName>
        <fullName evidence="2">Uncharacterized protein</fullName>
    </submittedName>
</protein>
<comment type="caution">
    <text evidence="2">The sequence shown here is derived from an EMBL/GenBank/DDBJ whole genome shotgun (WGS) entry which is preliminary data.</text>
</comment>
<gene>
    <name evidence="2" type="ORF">E2C01_023738</name>
</gene>
<proteinExistence type="predicted"/>
<reference evidence="2 3" key="1">
    <citation type="submission" date="2019-05" db="EMBL/GenBank/DDBJ databases">
        <title>Another draft genome of Portunus trituberculatus and its Hox gene families provides insights of decapod evolution.</title>
        <authorList>
            <person name="Jeong J.-H."/>
            <person name="Song I."/>
            <person name="Kim S."/>
            <person name="Choi T."/>
            <person name="Kim D."/>
            <person name="Ryu S."/>
            <person name="Kim W."/>
        </authorList>
    </citation>
    <scope>NUCLEOTIDE SEQUENCE [LARGE SCALE GENOMIC DNA]</scope>
    <source>
        <tissue evidence="2">Muscle</tissue>
    </source>
</reference>
<organism evidence="2 3">
    <name type="scientific">Portunus trituberculatus</name>
    <name type="common">Swimming crab</name>
    <name type="synonym">Neptunus trituberculatus</name>
    <dbReference type="NCBI Taxonomy" id="210409"/>
    <lineage>
        <taxon>Eukaryota</taxon>
        <taxon>Metazoa</taxon>
        <taxon>Ecdysozoa</taxon>
        <taxon>Arthropoda</taxon>
        <taxon>Crustacea</taxon>
        <taxon>Multicrustacea</taxon>
        <taxon>Malacostraca</taxon>
        <taxon>Eumalacostraca</taxon>
        <taxon>Eucarida</taxon>
        <taxon>Decapoda</taxon>
        <taxon>Pleocyemata</taxon>
        <taxon>Brachyura</taxon>
        <taxon>Eubrachyura</taxon>
        <taxon>Portunoidea</taxon>
        <taxon>Portunidae</taxon>
        <taxon>Portuninae</taxon>
        <taxon>Portunus</taxon>
    </lineage>
</organism>
<evidence type="ECO:0000313" key="2">
    <source>
        <dbReference type="EMBL" id="MPC30471.1"/>
    </source>
</evidence>
<accession>A0A5B7E8S4</accession>
<sequence length="103" mass="11562">MRMTREHLHSYETVQWLDGGGDDGGVGYEATESFGGRSSGCDDRLRQNKTKQGTARHGTARHPRHVLTSSNEITRLSWCQQDRLNNEGRRSDPSQGSREASFV</sequence>
<feature type="compositionally biased region" description="Basic and acidic residues" evidence="1">
    <location>
        <begin position="1"/>
        <end position="10"/>
    </location>
</feature>
<evidence type="ECO:0000256" key="1">
    <source>
        <dbReference type="SAM" id="MobiDB-lite"/>
    </source>
</evidence>